<dbReference type="Gene3D" id="3.40.1260.10">
    <property type="entry name" value="DsrEFH-like"/>
    <property type="match status" value="1"/>
</dbReference>
<dbReference type="Pfam" id="PF02635">
    <property type="entry name" value="DsrE"/>
    <property type="match status" value="1"/>
</dbReference>
<dbReference type="InterPro" id="IPR027396">
    <property type="entry name" value="DsrEFH-like"/>
</dbReference>
<dbReference type="PANTHER" id="PTHR37691">
    <property type="entry name" value="BLR3518 PROTEIN"/>
    <property type="match status" value="1"/>
</dbReference>
<dbReference type="Proteomes" id="UP000538147">
    <property type="component" value="Unassembled WGS sequence"/>
</dbReference>
<evidence type="ECO:0000256" key="1">
    <source>
        <dbReference type="SAM" id="SignalP"/>
    </source>
</evidence>
<organism evidence="2 3">
    <name type="scientific">Polymorphobacter multimanifer</name>
    <dbReference type="NCBI Taxonomy" id="1070431"/>
    <lineage>
        <taxon>Bacteria</taxon>
        <taxon>Pseudomonadati</taxon>
        <taxon>Pseudomonadota</taxon>
        <taxon>Alphaproteobacteria</taxon>
        <taxon>Sphingomonadales</taxon>
        <taxon>Sphingosinicellaceae</taxon>
        <taxon>Polymorphobacter</taxon>
    </lineage>
</organism>
<name>A0A841L4I3_9SPHN</name>
<reference evidence="2 3" key="1">
    <citation type="submission" date="2020-08" db="EMBL/GenBank/DDBJ databases">
        <title>Genomic Encyclopedia of Type Strains, Phase IV (KMG-IV): sequencing the most valuable type-strain genomes for metagenomic binning, comparative biology and taxonomic classification.</title>
        <authorList>
            <person name="Goeker M."/>
        </authorList>
    </citation>
    <scope>NUCLEOTIDE SEQUENCE [LARGE SCALE GENOMIC DNA]</scope>
    <source>
        <strain evidence="2 3">DSM 102189</strain>
    </source>
</reference>
<proteinExistence type="predicted"/>
<dbReference type="PANTHER" id="PTHR37691:SF1">
    <property type="entry name" value="BLR3518 PROTEIN"/>
    <property type="match status" value="1"/>
</dbReference>
<accession>A0A841L4I3</accession>
<dbReference type="AlphaFoldDB" id="A0A841L4I3"/>
<sequence length="179" mass="19128">MQKLLFPLGAALALAATPALAQIPPKLVPDYGRYQEVPDPYLKPDPAMRYKVVFDVSQPARTPGSIHQGLERVARMVNLLNRHGVKLQPADIVVTIHGAAVPTTLTPQAFAARFKGAANPDAELIRQLTGAGVSFRLCGQSMVSGGYTKAELNPDVKVDVAAITTMATLQLQGYAVIQD</sequence>
<evidence type="ECO:0000313" key="3">
    <source>
        <dbReference type="Proteomes" id="UP000538147"/>
    </source>
</evidence>
<keyword evidence="3" id="KW-1185">Reference proteome</keyword>
<dbReference type="EMBL" id="JACIIV010000003">
    <property type="protein sequence ID" value="MBB6226371.1"/>
    <property type="molecule type" value="Genomic_DNA"/>
</dbReference>
<dbReference type="RefSeq" id="WP_184194939.1">
    <property type="nucleotide sequence ID" value="NZ_BMOX01000060.1"/>
</dbReference>
<evidence type="ECO:0000313" key="2">
    <source>
        <dbReference type="EMBL" id="MBB6226371.1"/>
    </source>
</evidence>
<dbReference type="InterPro" id="IPR003787">
    <property type="entry name" value="Sulphur_relay_DsrE/F-like"/>
</dbReference>
<feature type="chain" id="PRO_5033042337" evidence="1">
    <location>
        <begin position="22"/>
        <end position="179"/>
    </location>
</feature>
<feature type="signal peptide" evidence="1">
    <location>
        <begin position="1"/>
        <end position="21"/>
    </location>
</feature>
<gene>
    <name evidence="2" type="ORF">FHS79_000525</name>
</gene>
<keyword evidence="1" id="KW-0732">Signal</keyword>
<protein>
    <submittedName>
        <fullName evidence="2">Intracellular sulfur oxidation DsrE/DsrF family protein</fullName>
    </submittedName>
</protein>
<dbReference type="SUPFAM" id="SSF75169">
    <property type="entry name" value="DsrEFH-like"/>
    <property type="match status" value="1"/>
</dbReference>
<comment type="caution">
    <text evidence="2">The sequence shown here is derived from an EMBL/GenBank/DDBJ whole genome shotgun (WGS) entry which is preliminary data.</text>
</comment>